<dbReference type="Proteomes" id="UP000292957">
    <property type="component" value="Unassembled WGS sequence"/>
</dbReference>
<evidence type="ECO:0000313" key="1">
    <source>
        <dbReference type="EMBL" id="TBU35639.1"/>
    </source>
</evidence>
<reference evidence="1" key="1">
    <citation type="submission" date="2019-01" db="EMBL/GenBank/DDBJ databases">
        <title>Draft genome sequences of three monokaryotic isolates of the white-rot basidiomycete fungus Dichomitus squalens.</title>
        <authorList>
            <consortium name="DOE Joint Genome Institute"/>
            <person name="Lopez S.C."/>
            <person name="Andreopoulos B."/>
            <person name="Pangilinan J."/>
            <person name="Lipzen A."/>
            <person name="Riley R."/>
            <person name="Ahrendt S."/>
            <person name="Ng V."/>
            <person name="Barry K."/>
            <person name="Daum C."/>
            <person name="Grigoriev I.V."/>
            <person name="Hilden K.S."/>
            <person name="Makela M.R."/>
            <person name="de Vries R.P."/>
        </authorList>
    </citation>
    <scope>NUCLEOTIDE SEQUENCE [LARGE SCALE GENOMIC DNA]</scope>
    <source>
        <strain evidence="1">OM18370.1</strain>
    </source>
</reference>
<gene>
    <name evidence="1" type="ORF">BD311DRAFT_792953</name>
</gene>
<sequence length="195" mass="21278">MAQLRVVNYAEPSAFLEAMEQYDNSFMNSILGNLHDVIRNLAESVEPSTMSLCAIYLEDNLVISLAKPSATAAWLLCTPWNEGEMPVADVLDAVQLLCNSLLSRADSPLLGHVIAPDNVGVLRALNFASSIEDRPSNHYRRRYYLGAHPSGLEGVVGASSAGTKEEVNLNVHDPSVEKIYKRVGFLSPDTTEGME</sequence>
<dbReference type="AlphaFoldDB" id="A0A4Q9N4X2"/>
<organism evidence="1">
    <name type="scientific">Dichomitus squalens</name>
    <dbReference type="NCBI Taxonomy" id="114155"/>
    <lineage>
        <taxon>Eukaryota</taxon>
        <taxon>Fungi</taxon>
        <taxon>Dikarya</taxon>
        <taxon>Basidiomycota</taxon>
        <taxon>Agaricomycotina</taxon>
        <taxon>Agaricomycetes</taxon>
        <taxon>Polyporales</taxon>
        <taxon>Polyporaceae</taxon>
        <taxon>Dichomitus</taxon>
    </lineage>
</organism>
<dbReference type="EMBL" id="ML143386">
    <property type="protein sequence ID" value="TBU35639.1"/>
    <property type="molecule type" value="Genomic_DNA"/>
</dbReference>
<protein>
    <submittedName>
        <fullName evidence="1">Uncharacterized protein</fullName>
    </submittedName>
</protein>
<accession>A0A4Q9N4X2</accession>
<name>A0A4Q9N4X2_9APHY</name>
<proteinExistence type="predicted"/>